<comment type="caution">
    <text evidence="1">The sequence shown here is derived from an EMBL/GenBank/DDBJ whole genome shotgun (WGS) entry which is preliminary data.</text>
</comment>
<dbReference type="Proteomes" id="UP000663848">
    <property type="component" value="Unassembled WGS sequence"/>
</dbReference>
<dbReference type="EMBL" id="CAJOBR010006012">
    <property type="protein sequence ID" value="CAF4834015.1"/>
    <property type="molecule type" value="Genomic_DNA"/>
</dbReference>
<reference evidence="1" key="1">
    <citation type="submission" date="2021-02" db="EMBL/GenBank/DDBJ databases">
        <authorList>
            <person name="Nowell W R."/>
        </authorList>
    </citation>
    <scope>NUCLEOTIDE SEQUENCE</scope>
</reference>
<gene>
    <name evidence="1" type="ORF">HFQ381_LOCUS3868</name>
    <name evidence="2" type="ORF">QYT958_LOCUS25944</name>
</gene>
<sequence length="101" mass="10639">MAIGHDKNTPANGIQGFPVQVLDYASCCSKCQATAGCIAFAYTISNKNYWAKTSVGPGAVPDNDILSGYNRKCAASQLDSAVSLVRGTQQTRLSVKTCSMT</sequence>
<dbReference type="EMBL" id="CAJOBO010000146">
    <property type="protein sequence ID" value="CAF4142859.1"/>
    <property type="molecule type" value="Genomic_DNA"/>
</dbReference>
<evidence type="ECO:0000313" key="3">
    <source>
        <dbReference type="Proteomes" id="UP000663851"/>
    </source>
</evidence>
<evidence type="ECO:0000313" key="2">
    <source>
        <dbReference type="EMBL" id="CAF4834015.1"/>
    </source>
</evidence>
<dbReference type="Gene3D" id="3.50.4.10">
    <property type="entry name" value="Hepatocyte Growth Factor"/>
    <property type="match status" value="1"/>
</dbReference>
<name>A0A819XLU6_9BILA</name>
<dbReference type="AlphaFoldDB" id="A0A819XLU6"/>
<evidence type="ECO:0008006" key="4">
    <source>
        <dbReference type="Google" id="ProtNLM"/>
    </source>
</evidence>
<dbReference type="Proteomes" id="UP000663851">
    <property type="component" value="Unassembled WGS sequence"/>
</dbReference>
<proteinExistence type="predicted"/>
<protein>
    <recommendedName>
        <fullName evidence="4">Apple domain-containing protein</fullName>
    </recommendedName>
</protein>
<accession>A0A819XLU6</accession>
<organism evidence="1 3">
    <name type="scientific">Rotaria socialis</name>
    <dbReference type="NCBI Taxonomy" id="392032"/>
    <lineage>
        <taxon>Eukaryota</taxon>
        <taxon>Metazoa</taxon>
        <taxon>Spiralia</taxon>
        <taxon>Gnathifera</taxon>
        <taxon>Rotifera</taxon>
        <taxon>Eurotatoria</taxon>
        <taxon>Bdelloidea</taxon>
        <taxon>Philodinida</taxon>
        <taxon>Philodinidae</taxon>
        <taxon>Rotaria</taxon>
    </lineage>
</organism>
<evidence type="ECO:0000313" key="1">
    <source>
        <dbReference type="EMBL" id="CAF4142859.1"/>
    </source>
</evidence>